<evidence type="ECO:0000313" key="1">
    <source>
        <dbReference type="EMBL" id="GIY80494.1"/>
    </source>
</evidence>
<dbReference type="Proteomes" id="UP001054945">
    <property type="component" value="Unassembled WGS sequence"/>
</dbReference>
<gene>
    <name evidence="1" type="ORF">CEXT_642191</name>
</gene>
<keyword evidence="2" id="KW-1185">Reference proteome</keyword>
<sequence length="157" mass="17835">MYDESELEIPITCRVTIVFGGWGDGETVELAVTVIEQTVMQITIFVIVCTSSPPQKNDLKSHLVTFLLEIFGELSFERPSFISHSRRVYVVACHPLSHSQSPPVSARTAVFGSGKLFHLVREQLAVHSSWLFSEKVQFRIFQWTLTLRRSYGNFLSL</sequence>
<dbReference type="AlphaFoldDB" id="A0AAV4WF96"/>
<evidence type="ECO:0000313" key="2">
    <source>
        <dbReference type="Proteomes" id="UP001054945"/>
    </source>
</evidence>
<organism evidence="1 2">
    <name type="scientific">Caerostris extrusa</name>
    <name type="common">Bark spider</name>
    <name type="synonym">Caerostris bankana</name>
    <dbReference type="NCBI Taxonomy" id="172846"/>
    <lineage>
        <taxon>Eukaryota</taxon>
        <taxon>Metazoa</taxon>
        <taxon>Ecdysozoa</taxon>
        <taxon>Arthropoda</taxon>
        <taxon>Chelicerata</taxon>
        <taxon>Arachnida</taxon>
        <taxon>Araneae</taxon>
        <taxon>Araneomorphae</taxon>
        <taxon>Entelegynae</taxon>
        <taxon>Araneoidea</taxon>
        <taxon>Araneidae</taxon>
        <taxon>Caerostris</taxon>
    </lineage>
</organism>
<proteinExistence type="predicted"/>
<reference evidence="1 2" key="1">
    <citation type="submission" date="2021-06" db="EMBL/GenBank/DDBJ databases">
        <title>Caerostris extrusa draft genome.</title>
        <authorList>
            <person name="Kono N."/>
            <person name="Arakawa K."/>
        </authorList>
    </citation>
    <scope>NUCLEOTIDE SEQUENCE [LARGE SCALE GENOMIC DNA]</scope>
</reference>
<protein>
    <submittedName>
        <fullName evidence="1">Uncharacterized protein</fullName>
    </submittedName>
</protein>
<name>A0AAV4WF96_CAEEX</name>
<comment type="caution">
    <text evidence="1">The sequence shown here is derived from an EMBL/GenBank/DDBJ whole genome shotgun (WGS) entry which is preliminary data.</text>
</comment>
<dbReference type="EMBL" id="BPLR01016015">
    <property type="protein sequence ID" value="GIY80494.1"/>
    <property type="molecule type" value="Genomic_DNA"/>
</dbReference>
<accession>A0AAV4WF96</accession>